<dbReference type="InterPro" id="IPR050680">
    <property type="entry name" value="YpeA/RimI_acetyltransf"/>
</dbReference>
<feature type="domain" description="N-acetyltransferase" evidence="3">
    <location>
        <begin position="128"/>
        <end position="286"/>
    </location>
</feature>
<reference evidence="5 6" key="1">
    <citation type="submission" date="2018-10" db="EMBL/GenBank/DDBJ databases">
        <title>Genomic Encyclopedia of Archaeal and Bacterial Type Strains, Phase II (KMG-II): from individual species to whole genera.</title>
        <authorList>
            <person name="Goeker M."/>
        </authorList>
    </citation>
    <scope>NUCLEOTIDE SEQUENCE [LARGE SCALE GENOMIC DNA]</scope>
    <source>
        <strain evidence="5 6">RP-AC37</strain>
    </source>
</reference>
<dbReference type="InterPro" id="IPR037523">
    <property type="entry name" value="VOC_core"/>
</dbReference>
<dbReference type="InParanoid" id="A0A420XQU9"/>
<dbReference type="InterPro" id="IPR000182">
    <property type="entry name" value="GNAT_dom"/>
</dbReference>
<keyword evidence="1" id="KW-0808">Transferase</keyword>
<name>A0A420XQU9_9ACTN</name>
<dbReference type="PROSITE" id="PS51186">
    <property type="entry name" value="GNAT"/>
    <property type="match status" value="1"/>
</dbReference>
<feature type="domain" description="VOC" evidence="4">
    <location>
        <begin position="3"/>
        <end position="119"/>
    </location>
</feature>
<evidence type="ECO:0000313" key="6">
    <source>
        <dbReference type="Proteomes" id="UP000281955"/>
    </source>
</evidence>
<dbReference type="PROSITE" id="PS51819">
    <property type="entry name" value="VOC"/>
    <property type="match status" value="1"/>
</dbReference>
<evidence type="ECO:0000259" key="3">
    <source>
        <dbReference type="PROSITE" id="PS51186"/>
    </source>
</evidence>
<sequence length="289" mass="31027">MPVLATVTLSVPDLAVAVSYYGRLFETVPGPSSRRATLEIDGGAGASVVLVEVPAGTPAGAVGSPTGVGLVLQSTDLAADRARFSAAGLREVEPAGVEATGTSAAFVDAYGYRWQLVEPATRQPTPHVTLRPMTVSEYDEWAAEAMAAYAEERSRNTGRPVEVERQRAEREFRERWLPQGRESPGTWLLRIVADGDDAGVLWLGPHPDEAGASWVYDVEVAEALRGRGIAERALRAAEELVVRAGSRTLGLNVFGDNPGARRLYERLGYLPVSTVMRKVLEVDPCASSR</sequence>
<keyword evidence="5" id="KW-0689">Ribosomal protein</keyword>
<dbReference type="RefSeq" id="WP_183061907.1">
    <property type="nucleotide sequence ID" value="NZ_RBWV01000011.1"/>
</dbReference>
<dbReference type="AlphaFoldDB" id="A0A420XQU9"/>
<evidence type="ECO:0000256" key="2">
    <source>
        <dbReference type="ARBA" id="ARBA00023315"/>
    </source>
</evidence>
<dbReference type="Proteomes" id="UP000281955">
    <property type="component" value="Unassembled WGS sequence"/>
</dbReference>
<comment type="caution">
    <text evidence="5">The sequence shown here is derived from an EMBL/GenBank/DDBJ whole genome shotgun (WGS) entry which is preliminary data.</text>
</comment>
<evidence type="ECO:0000313" key="5">
    <source>
        <dbReference type="EMBL" id="RKS75596.1"/>
    </source>
</evidence>
<evidence type="ECO:0000259" key="4">
    <source>
        <dbReference type="PROSITE" id="PS51819"/>
    </source>
</evidence>
<dbReference type="Gene3D" id="3.10.180.10">
    <property type="entry name" value="2,3-Dihydroxybiphenyl 1,2-Dioxygenase, domain 1"/>
    <property type="match status" value="1"/>
</dbReference>
<dbReference type="SUPFAM" id="SSF55729">
    <property type="entry name" value="Acyl-CoA N-acyltransferases (Nat)"/>
    <property type="match status" value="1"/>
</dbReference>
<dbReference type="CDD" id="cd04301">
    <property type="entry name" value="NAT_SF"/>
    <property type="match status" value="1"/>
</dbReference>
<dbReference type="SUPFAM" id="SSF54593">
    <property type="entry name" value="Glyoxalase/Bleomycin resistance protein/Dihydroxybiphenyl dioxygenase"/>
    <property type="match status" value="1"/>
</dbReference>
<organism evidence="5 6">
    <name type="scientific">Motilibacter peucedani</name>
    <dbReference type="NCBI Taxonomy" id="598650"/>
    <lineage>
        <taxon>Bacteria</taxon>
        <taxon>Bacillati</taxon>
        <taxon>Actinomycetota</taxon>
        <taxon>Actinomycetes</taxon>
        <taxon>Motilibacterales</taxon>
        <taxon>Motilibacteraceae</taxon>
        <taxon>Motilibacter</taxon>
    </lineage>
</organism>
<accession>A0A420XQU9</accession>
<protein>
    <submittedName>
        <fullName evidence="5">Ribosomal protein S18 acetylase RimI-like enzyme</fullName>
    </submittedName>
</protein>
<keyword evidence="2" id="KW-0012">Acyltransferase</keyword>
<keyword evidence="6" id="KW-1185">Reference proteome</keyword>
<proteinExistence type="predicted"/>
<evidence type="ECO:0000256" key="1">
    <source>
        <dbReference type="ARBA" id="ARBA00022679"/>
    </source>
</evidence>
<gene>
    <name evidence="5" type="ORF">CLV35_2070</name>
</gene>
<dbReference type="Pfam" id="PF00583">
    <property type="entry name" value="Acetyltransf_1"/>
    <property type="match status" value="1"/>
</dbReference>
<dbReference type="InterPro" id="IPR016181">
    <property type="entry name" value="Acyl_CoA_acyltransferase"/>
</dbReference>
<dbReference type="Gene3D" id="3.40.630.30">
    <property type="match status" value="1"/>
</dbReference>
<dbReference type="EMBL" id="RBWV01000011">
    <property type="protein sequence ID" value="RKS75596.1"/>
    <property type="molecule type" value="Genomic_DNA"/>
</dbReference>
<dbReference type="PANTHER" id="PTHR43420">
    <property type="entry name" value="ACETYLTRANSFERASE"/>
    <property type="match status" value="1"/>
</dbReference>
<dbReference type="PANTHER" id="PTHR43420:SF44">
    <property type="entry name" value="ACETYLTRANSFERASE YPEA"/>
    <property type="match status" value="1"/>
</dbReference>
<dbReference type="GO" id="GO:0005840">
    <property type="term" value="C:ribosome"/>
    <property type="evidence" value="ECO:0007669"/>
    <property type="project" value="UniProtKB-KW"/>
</dbReference>
<keyword evidence="5" id="KW-0687">Ribonucleoprotein</keyword>
<dbReference type="GO" id="GO:0016747">
    <property type="term" value="F:acyltransferase activity, transferring groups other than amino-acyl groups"/>
    <property type="evidence" value="ECO:0007669"/>
    <property type="project" value="InterPro"/>
</dbReference>
<dbReference type="InterPro" id="IPR029068">
    <property type="entry name" value="Glyas_Bleomycin-R_OHBP_Dase"/>
</dbReference>